<reference evidence="2" key="1">
    <citation type="journal article" date="2015" name="Nat. Genet.">
        <title>The genome and transcriptome of the zoonotic hookworm Ancylostoma ceylanicum identify infection-specific gene families.</title>
        <authorList>
            <person name="Schwarz E.M."/>
            <person name="Hu Y."/>
            <person name="Antoshechkin I."/>
            <person name="Miller M.M."/>
            <person name="Sternberg P.W."/>
            <person name="Aroian R.V."/>
        </authorList>
    </citation>
    <scope>NUCLEOTIDE SEQUENCE</scope>
    <source>
        <strain evidence="2">HY135</strain>
    </source>
</reference>
<accession>A0A016UHR4</accession>
<dbReference type="EMBL" id="JARK01001376">
    <property type="protein sequence ID" value="EYC14416.1"/>
    <property type="molecule type" value="Genomic_DNA"/>
</dbReference>
<gene>
    <name evidence="1" type="primary">Acey_s0040.g189</name>
    <name evidence="1" type="ORF">Y032_0040g189</name>
</gene>
<dbReference type="AlphaFoldDB" id="A0A016UHR4"/>
<sequence length="103" mass="11873">MMNVLAPELGRRKRAAWGAYRSIEYVVKKTVNTRLRAYHFNTTVLPASSSSRRMHNMCVQPLKGVLADNESIFRMKGYAQIRRFDQICEAVDFYLVVDDTKLG</sequence>
<name>A0A016UHR4_9BILA</name>
<proteinExistence type="predicted"/>
<organism evidence="1 2">
    <name type="scientific">Ancylostoma ceylanicum</name>
    <dbReference type="NCBI Taxonomy" id="53326"/>
    <lineage>
        <taxon>Eukaryota</taxon>
        <taxon>Metazoa</taxon>
        <taxon>Ecdysozoa</taxon>
        <taxon>Nematoda</taxon>
        <taxon>Chromadorea</taxon>
        <taxon>Rhabditida</taxon>
        <taxon>Rhabditina</taxon>
        <taxon>Rhabditomorpha</taxon>
        <taxon>Strongyloidea</taxon>
        <taxon>Ancylostomatidae</taxon>
        <taxon>Ancylostomatinae</taxon>
        <taxon>Ancylostoma</taxon>
    </lineage>
</organism>
<evidence type="ECO:0000313" key="1">
    <source>
        <dbReference type="EMBL" id="EYC14416.1"/>
    </source>
</evidence>
<comment type="caution">
    <text evidence="1">The sequence shown here is derived from an EMBL/GenBank/DDBJ whole genome shotgun (WGS) entry which is preliminary data.</text>
</comment>
<keyword evidence="2" id="KW-1185">Reference proteome</keyword>
<protein>
    <submittedName>
        <fullName evidence="1">Uncharacterized protein</fullName>
    </submittedName>
</protein>
<evidence type="ECO:0000313" key="2">
    <source>
        <dbReference type="Proteomes" id="UP000024635"/>
    </source>
</evidence>
<dbReference type="Proteomes" id="UP000024635">
    <property type="component" value="Unassembled WGS sequence"/>
</dbReference>